<dbReference type="PANTHER" id="PTHR42736:SF1">
    <property type="entry name" value="PROTEIN-GLUTAMINE GAMMA-GLUTAMYLTRANSFERASE"/>
    <property type="match status" value="1"/>
</dbReference>
<dbReference type="InterPro" id="IPR002931">
    <property type="entry name" value="Transglutaminase-like"/>
</dbReference>
<dbReference type="AlphaFoldDB" id="Q1IPQ3"/>
<keyword evidence="4" id="KW-1185">Reference proteome</keyword>
<feature type="transmembrane region" description="Helical" evidence="1">
    <location>
        <begin position="207"/>
        <end position="225"/>
    </location>
</feature>
<feature type="transmembrane region" description="Helical" evidence="1">
    <location>
        <begin position="129"/>
        <end position="146"/>
    </location>
</feature>
<sequence length="744" mass="83077">MASTATQSGLNRALHETAARVPEPIEHYFQVSLFLLLITGFVTLAGTGKLDLLSVVFVLAALGLRAIHLAQNKQIIIPERWTTALTIAYVAVYAADYFFLSRDFVTATVHLVLFGMVVKVFSVHRERDLLYLGVLSFLMILAASVLTVNTAFLGGFALFLLVAIATFVSFEMRRSALAADSVQSLNAIPSRSRPHATKVNTSLSRTALMLATTILLGATVLFFTLPRISGGYLGSYTRGSDPVSGFRDNILLGQIGRIQQSSQVVMHLQITGDHPAFDGKVRGSVLSRFDGRSWADTPRYMNVINSRFGRYDISNETLAADPYLERVSATHKNQNMPYRVSMEPTMSSVLFLVKGTIELQGSFRQIAFDSAQSYINLDGGHPSNDYWGVANVAPPDPALLRQAGSDYPARVAQRYLQLPPLDPRIPDLARKVTAKASNPYDKAHAMETYLQSSYGYTLEFPLVPPADPLANFLFERKQGHCEYFASAMAVMLRSVGIPTRVATGFRGGEYNDITGSYIIRARDAHAWVEVYFPNQGWVTFDPTAAAPMEPAGLFGRLRLYADAMNEFWREWIINYDFQHQRTLTAAVTTESLQKGMSLRDWISAKYDRMLGRARQVQKSFSESPQRQSRLAVTVICLMLLIVIAPRAWHLLKMRRIAAHPGDAPEAAASIWYGRATHHLARYGWAKQPSQTPAEYAQSIDHETMRRTMEEFTLLYEQARFGGSATSASRLPELFQRLKVRQRER</sequence>
<keyword evidence="1" id="KW-0472">Membrane</keyword>
<dbReference type="KEGG" id="aba:Acid345_2146"/>
<gene>
    <name evidence="3" type="ordered locus">Acid345_2146</name>
</gene>
<feature type="transmembrane region" description="Helical" evidence="1">
    <location>
        <begin position="81"/>
        <end position="98"/>
    </location>
</feature>
<dbReference type="Proteomes" id="UP000002432">
    <property type="component" value="Chromosome"/>
</dbReference>
<reference evidence="3 4" key="1">
    <citation type="journal article" date="2009" name="Appl. Environ. Microbiol.">
        <title>Three genomes from the phylum Acidobacteria provide insight into the lifestyles of these microorganisms in soils.</title>
        <authorList>
            <person name="Ward N.L."/>
            <person name="Challacombe J.F."/>
            <person name="Janssen P.H."/>
            <person name="Henrissat B."/>
            <person name="Coutinho P.M."/>
            <person name="Wu M."/>
            <person name="Xie G."/>
            <person name="Haft D.H."/>
            <person name="Sait M."/>
            <person name="Badger J."/>
            <person name="Barabote R.D."/>
            <person name="Bradley B."/>
            <person name="Brettin T.S."/>
            <person name="Brinkac L.M."/>
            <person name="Bruce D."/>
            <person name="Creasy T."/>
            <person name="Daugherty S.C."/>
            <person name="Davidsen T.M."/>
            <person name="DeBoy R.T."/>
            <person name="Detter J.C."/>
            <person name="Dodson R.J."/>
            <person name="Durkin A.S."/>
            <person name="Ganapathy A."/>
            <person name="Gwinn-Giglio M."/>
            <person name="Han C.S."/>
            <person name="Khouri H."/>
            <person name="Kiss H."/>
            <person name="Kothari S.P."/>
            <person name="Madupu R."/>
            <person name="Nelson K.E."/>
            <person name="Nelson W.C."/>
            <person name="Paulsen I."/>
            <person name="Penn K."/>
            <person name="Ren Q."/>
            <person name="Rosovitz M.J."/>
            <person name="Selengut J.D."/>
            <person name="Shrivastava S."/>
            <person name="Sullivan S.A."/>
            <person name="Tapia R."/>
            <person name="Thompson L.S."/>
            <person name="Watkins K.L."/>
            <person name="Yang Q."/>
            <person name="Yu C."/>
            <person name="Zafar N."/>
            <person name="Zhou L."/>
            <person name="Kuske C.R."/>
        </authorList>
    </citation>
    <scope>NUCLEOTIDE SEQUENCE [LARGE SCALE GENOMIC DNA]</scope>
    <source>
        <strain evidence="3 4">Ellin345</strain>
    </source>
</reference>
<dbReference type="InterPro" id="IPR021878">
    <property type="entry name" value="TgpA_N"/>
</dbReference>
<dbReference type="PANTHER" id="PTHR42736">
    <property type="entry name" value="PROTEIN-GLUTAMINE GAMMA-GLUTAMYLTRANSFERASE"/>
    <property type="match status" value="1"/>
</dbReference>
<dbReference type="Pfam" id="PF01841">
    <property type="entry name" value="Transglut_core"/>
    <property type="match status" value="1"/>
</dbReference>
<feature type="transmembrane region" description="Helical" evidence="1">
    <location>
        <begin position="28"/>
        <end position="46"/>
    </location>
</feature>
<feature type="transmembrane region" description="Helical" evidence="1">
    <location>
        <begin position="52"/>
        <end position="69"/>
    </location>
</feature>
<feature type="transmembrane region" description="Helical" evidence="1">
    <location>
        <begin position="152"/>
        <end position="170"/>
    </location>
</feature>
<dbReference type="EnsemblBacteria" id="ABF41147">
    <property type="protein sequence ID" value="ABF41147"/>
    <property type="gene ID" value="Acid345_2146"/>
</dbReference>
<keyword evidence="1" id="KW-0812">Transmembrane</keyword>
<dbReference type="InterPro" id="IPR025403">
    <property type="entry name" value="TgpA-like_C"/>
</dbReference>
<feature type="transmembrane region" description="Helical" evidence="1">
    <location>
        <begin position="104"/>
        <end position="122"/>
    </location>
</feature>
<dbReference type="Pfam" id="PF13559">
    <property type="entry name" value="DUF4129"/>
    <property type="match status" value="1"/>
</dbReference>
<dbReference type="SUPFAM" id="SSF54001">
    <property type="entry name" value="Cysteine proteinases"/>
    <property type="match status" value="1"/>
</dbReference>
<organism evidence="3 4">
    <name type="scientific">Koribacter versatilis (strain Ellin345)</name>
    <dbReference type="NCBI Taxonomy" id="204669"/>
    <lineage>
        <taxon>Bacteria</taxon>
        <taxon>Pseudomonadati</taxon>
        <taxon>Acidobacteriota</taxon>
        <taxon>Terriglobia</taxon>
        <taxon>Terriglobales</taxon>
        <taxon>Candidatus Korobacteraceae</taxon>
        <taxon>Candidatus Korobacter</taxon>
    </lineage>
</organism>
<dbReference type="Gene3D" id="3.10.620.30">
    <property type="match status" value="1"/>
</dbReference>
<dbReference type="OrthoDB" id="9787782at2"/>
<dbReference type="EMBL" id="CP000360">
    <property type="protein sequence ID" value="ABF41147.1"/>
    <property type="molecule type" value="Genomic_DNA"/>
</dbReference>
<feature type="transmembrane region" description="Helical" evidence="1">
    <location>
        <begin position="630"/>
        <end position="648"/>
    </location>
</feature>
<dbReference type="InterPro" id="IPR052901">
    <property type="entry name" value="Bact_TGase-like"/>
</dbReference>
<evidence type="ECO:0000259" key="2">
    <source>
        <dbReference type="SMART" id="SM00460"/>
    </source>
</evidence>
<accession>Q1IPQ3</accession>
<dbReference type="HOGENOM" id="CLU_012397_2_0_0"/>
<keyword evidence="1" id="KW-1133">Transmembrane helix</keyword>
<dbReference type="STRING" id="204669.Acid345_2146"/>
<evidence type="ECO:0000313" key="3">
    <source>
        <dbReference type="EMBL" id="ABF41147.1"/>
    </source>
</evidence>
<proteinExistence type="predicted"/>
<evidence type="ECO:0000313" key="4">
    <source>
        <dbReference type="Proteomes" id="UP000002432"/>
    </source>
</evidence>
<name>Q1IPQ3_KORVE</name>
<feature type="domain" description="Transglutaminase-like" evidence="2">
    <location>
        <begin position="473"/>
        <end position="544"/>
    </location>
</feature>
<dbReference type="RefSeq" id="WP_011522948.1">
    <property type="nucleotide sequence ID" value="NC_008009.1"/>
</dbReference>
<dbReference type="SMART" id="SM00460">
    <property type="entry name" value="TGc"/>
    <property type="match status" value="1"/>
</dbReference>
<dbReference type="eggNOG" id="COG1305">
    <property type="taxonomic scope" value="Bacteria"/>
</dbReference>
<evidence type="ECO:0000256" key="1">
    <source>
        <dbReference type="SAM" id="Phobius"/>
    </source>
</evidence>
<dbReference type="Pfam" id="PF11992">
    <property type="entry name" value="TgpA_N"/>
    <property type="match status" value="1"/>
</dbReference>
<protein>
    <submittedName>
        <fullName evidence="3">Transglutaminase-like protein</fullName>
    </submittedName>
</protein>
<dbReference type="InterPro" id="IPR038765">
    <property type="entry name" value="Papain-like_cys_pep_sf"/>
</dbReference>